<accession>A0ABU1GAE1</accession>
<evidence type="ECO:0000313" key="2">
    <source>
        <dbReference type="EMBL" id="MDR5873960.1"/>
    </source>
</evidence>
<proteinExistence type="predicted"/>
<gene>
    <name evidence="2" type="ORF">QC815_03405</name>
</gene>
<dbReference type="InterPro" id="IPR007466">
    <property type="entry name" value="Peptidyl-Arg-deiminase_porph"/>
</dbReference>
<dbReference type="SUPFAM" id="SSF55909">
    <property type="entry name" value="Pentein"/>
    <property type="match status" value="1"/>
</dbReference>
<protein>
    <submittedName>
        <fullName evidence="2">Agmatine deiminase family protein</fullName>
    </submittedName>
</protein>
<dbReference type="EMBL" id="JARWAI010000002">
    <property type="protein sequence ID" value="MDR5873960.1"/>
    <property type="molecule type" value="Genomic_DNA"/>
</dbReference>
<dbReference type="Pfam" id="PF04371">
    <property type="entry name" value="PAD_porph"/>
    <property type="match status" value="1"/>
</dbReference>
<organism evidence="2 3">
    <name type="scientific">Vreelandella gomseomensis</name>
    <dbReference type="NCBI Taxonomy" id="370766"/>
    <lineage>
        <taxon>Bacteria</taxon>
        <taxon>Pseudomonadati</taxon>
        <taxon>Pseudomonadota</taxon>
        <taxon>Gammaproteobacteria</taxon>
        <taxon>Oceanospirillales</taxon>
        <taxon>Halomonadaceae</taxon>
        <taxon>Vreelandella</taxon>
    </lineage>
</organism>
<evidence type="ECO:0000313" key="3">
    <source>
        <dbReference type="Proteomes" id="UP001269267"/>
    </source>
</evidence>
<sequence length="361" mass="40089">MTTPTFRLLPEWHPQDGVQLTWPRPDGDWQPLLTCIEATLERIVIAVTRFQRVLISVSDDATRTRLAATFHAYGVPEGQIVLCVAPIDDTWARDHGPITVADQHGQLELLDYTFTGWGGKFPAERDNQLTRRLADADVWLCPVSSRALVLEGGAIETDGNRTLLTTEACLLNPNRNPQLTRRDLEAQLEADLGVDRVLWLANGHLEGDDTDSHIDTLARFCDPSTIAYVRCDDPTDPHYPALQAMEQELQAFRQRNGEPYRLIPLPWPQACYAPDDGRRLPATYANFLIINGAVLVPTYGDPADVIALNALAVAFPEHTLIPIECSQVIRQHGSLHCLTMQLPQGTLAAHPTDKEPSCNVC</sequence>
<keyword evidence="3" id="KW-1185">Reference proteome</keyword>
<keyword evidence="1" id="KW-0378">Hydrolase</keyword>
<comment type="caution">
    <text evidence="2">The sequence shown here is derived from an EMBL/GenBank/DDBJ whole genome shotgun (WGS) entry which is preliminary data.</text>
</comment>
<name>A0ABU1GAE1_9GAMM</name>
<evidence type="ECO:0000256" key="1">
    <source>
        <dbReference type="ARBA" id="ARBA00022801"/>
    </source>
</evidence>
<dbReference type="RefSeq" id="WP_230446657.1">
    <property type="nucleotide sequence ID" value="NZ_JARWAI010000002.1"/>
</dbReference>
<dbReference type="PANTHER" id="PTHR31377">
    <property type="entry name" value="AGMATINE DEIMINASE-RELATED"/>
    <property type="match status" value="1"/>
</dbReference>
<dbReference type="Gene3D" id="3.75.10.10">
    <property type="entry name" value="L-arginine/glycine Amidinotransferase, Chain A"/>
    <property type="match status" value="1"/>
</dbReference>
<dbReference type="Proteomes" id="UP001269267">
    <property type="component" value="Unassembled WGS sequence"/>
</dbReference>
<reference evidence="2 3" key="1">
    <citation type="submission" date="2023-04" db="EMBL/GenBank/DDBJ databases">
        <title>A long-awaited taxogenomic arrangement of the family Halomonadaceae.</title>
        <authorList>
            <person name="De La Haba R."/>
            <person name="Chuvochina M."/>
            <person name="Wittouck S."/>
            <person name="Arahal D.R."/>
            <person name="Sanchez-Porro C."/>
            <person name="Hugenholtz P."/>
            <person name="Ventosa A."/>
        </authorList>
    </citation>
    <scope>NUCLEOTIDE SEQUENCE [LARGE SCALE GENOMIC DNA]</scope>
    <source>
        <strain evidence="2 3">DSM 18042</strain>
    </source>
</reference>
<dbReference type="PANTHER" id="PTHR31377:SF0">
    <property type="entry name" value="AGMATINE DEIMINASE-RELATED"/>
    <property type="match status" value="1"/>
</dbReference>